<dbReference type="Pfam" id="PF13412">
    <property type="entry name" value="HTH_24"/>
    <property type="match status" value="1"/>
</dbReference>
<accession>A0A3L8DQC7</accession>
<reference evidence="2" key="2">
    <citation type="submission" date="2018-07" db="EMBL/GenBank/DDBJ databases">
        <authorList>
            <person name="Mckenzie S.K."/>
            <person name="Kronauer D.J.C."/>
        </authorList>
    </citation>
    <scope>NUCLEOTIDE SEQUENCE</scope>
    <source>
        <strain evidence="2">Clonal line C1</strain>
    </source>
</reference>
<feature type="domain" description="HTH cro/C1-type" evidence="1">
    <location>
        <begin position="150"/>
        <end position="169"/>
    </location>
</feature>
<dbReference type="InterPro" id="IPR010982">
    <property type="entry name" value="Lambda_DNA-bd_dom_sf"/>
</dbReference>
<dbReference type="InterPro" id="IPR001387">
    <property type="entry name" value="Cro/C1-type_HTH"/>
</dbReference>
<organism evidence="2">
    <name type="scientific">Ooceraea biroi</name>
    <name type="common">Clonal raider ant</name>
    <name type="synonym">Cerapachys biroi</name>
    <dbReference type="NCBI Taxonomy" id="2015173"/>
    <lineage>
        <taxon>Eukaryota</taxon>
        <taxon>Metazoa</taxon>
        <taxon>Ecdysozoa</taxon>
        <taxon>Arthropoda</taxon>
        <taxon>Hexapoda</taxon>
        <taxon>Insecta</taxon>
        <taxon>Pterygota</taxon>
        <taxon>Neoptera</taxon>
        <taxon>Endopterygota</taxon>
        <taxon>Hymenoptera</taxon>
        <taxon>Apocrita</taxon>
        <taxon>Aculeata</taxon>
        <taxon>Formicoidea</taxon>
        <taxon>Formicidae</taxon>
        <taxon>Dorylinae</taxon>
        <taxon>Ooceraea</taxon>
    </lineage>
</organism>
<dbReference type="GO" id="GO:0000729">
    <property type="term" value="P:DNA double-strand break processing"/>
    <property type="evidence" value="ECO:0007669"/>
    <property type="project" value="TreeGrafter"/>
</dbReference>
<evidence type="ECO:0000313" key="2">
    <source>
        <dbReference type="EMBL" id="RLU22008.1"/>
    </source>
</evidence>
<gene>
    <name evidence="2" type="ORF">DMN91_006387</name>
</gene>
<protein>
    <recommendedName>
        <fullName evidence="1">HTH cro/C1-type domain-containing protein</fullName>
    </recommendedName>
</protein>
<dbReference type="GO" id="GO:0006303">
    <property type="term" value="P:double-strand break repair via nonhomologous end joining"/>
    <property type="evidence" value="ECO:0007669"/>
    <property type="project" value="TreeGrafter"/>
</dbReference>
<dbReference type="CDD" id="cd00093">
    <property type="entry name" value="HTH_XRE"/>
    <property type="match status" value="1"/>
</dbReference>
<comment type="caution">
    <text evidence="2">The sequence shown here is derived from an EMBL/GenBank/DDBJ whole genome shotgun (WGS) entry which is preliminary data.</text>
</comment>
<dbReference type="PROSITE" id="PS50943">
    <property type="entry name" value="HTH_CROC1"/>
    <property type="match status" value="1"/>
</dbReference>
<name>A0A3L8DQC7_OOCBI</name>
<dbReference type="Gene3D" id="1.10.10.1450">
    <property type="match status" value="2"/>
</dbReference>
<dbReference type="GO" id="GO:0046975">
    <property type="term" value="F:histone H3K36 methyltransferase activity"/>
    <property type="evidence" value="ECO:0007669"/>
    <property type="project" value="TreeGrafter"/>
</dbReference>
<evidence type="ECO:0000259" key="1">
    <source>
        <dbReference type="PROSITE" id="PS50943"/>
    </source>
</evidence>
<dbReference type="GO" id="GO:0003697">
    <property type="term" value="F:single-stranded DNA binding"/>
    <property type="evidence" value="ECO:0007669"/>
    <property type="project" value="TreeGrafter"/>
</dbReference>
<dbReference type="InterPro" id="IPR041426">
    <property type="entry name" value="Mos1_HTH"/>
</dbReference>
<dbReference type="GO" id="GO:0044547">
    <property type="term" value="F:DNA topoisomerase binding"/>
    <property type="evidence" value="ECO:0007669"/>
    <property type="project" value="TreeGrafter"/>
</dbReference>
<dbReference type="InterPro" id="IPR013196">
    <property type="entry name" value="HTH_11"/>
</dbReference>
<dbReference type="GO" id="GO:0042800">
    <property type="term" value="F:histone H3K4 methyltransferase activity"/>
    <property type="evidence" value="ECO:0007669"/>
    <property type="project" value="TreeGrafter"/>
</dbReference>
<proteinExistence type="predicted"/>
<dbReference type="Proteomes" id="UP000279307">
    <property type="component" value="Chromosome 6"/>
</dbReference>
<sequence length="292" mass="34406">MRQKHRKLIDRFKSDGCEDVSNHKIKIDELKTLLEKDPYLSQRKLAQQLGVTHSSVWKYLKKIEEEAETQEVDRQDTVFFLRRMHHHFNHGKSAAESQRRICEKYGENIVSLSDCATRFDRFKSDSCEDVSNHKIKIDELKTLLEKDPYLSQRKLAQQLGVSQSSVSRYLQEIEEEEEKQGVNKQDTVFFIRRMHHYFNHGKSAAEAQGLISDKYGENIVSLSDCETWFNRFKSGDQDISIRRIKIEELNVLLEKNTDLSIIELAQQLRIHHITLIIYLRTIRKKSVDKQVE</sequence>
<dbReference type="Pfam" id="PF17906">
    <property type="entry name" value="HTH_48"/>
    <property type="match status" value="2"/>
</dbReference>
<dbReference type="EMBL" id="QOIP01000006">
    <property type="protein sequence ID" value="RLU22008.1"/>
    <property type="molecule type" value="Genomic_DNA"/>
</dbReference>
<dbReference type="GO" id="GO:0044774">
    <property type="term" value="P:mitotic DNA integrity checkpoint signaling"/>
    <property type="evidence" value="ECO:0007669"/>
    <property type="project" value="TreeGrafter"/>
</dbReference>
<dbReference type="AlphaFoldDB" id="A0A3L8DQC7"/>
<dbReference type="PANTHER" id="PTHR46060:SF2">
    <property type="entry name" value="HISTONE-LYSINE N-METHYLTRANSFERASE SETMAR"/>
    <property type="match status" value="1"/>
</dbReference>
<dbReference type="GO" id="GO:0005634">
    <property type="term" value="C:nucleus"/>
    <property type="evidence" value="ECO:0007669"/>
    <property type="project" value="TreeGrafter"/>
</dbReference>
<dbReference type="PANTHER" id="PTHR46060">
    <property type="entry name" value="MARINER MOS1 TRANSPOSASE-LIKE PROTEIN"/>
    <property type="match status" value="1"/>
</dbReference>
<dbReference type="InterPro" id="IPR036388">
    <property type="entry name" value="WH-like_DNA-bd_sf"/>
</dbReference>
<dbReference type="GO" id="GO:0031297">
    <property type="term" value="P:replication fork processing"/>
    <property type="evidence" value="ECO:0007669"/>
    <property type="project" value="TreeGrafter"/>
</dbReference>
<dbReference type="SUPFAM" id="SSF47413">
    <property type="entry name" value="lambda repressor-like DNA-binding domains"/>
    <property type="match status" value="1"/>
</dbReference>
<dbReference type="GO" id="GO:0015074">
    <property type="term" value="P:DNA integration"/>
    <property type="evidence" value="ECO:0007669"/>
    <property type="project" value="TreeGrafter"/>
</dbReference>
<dbReference type="GO" id="GO:0003690">
    <property type="term" value="F:double-stranded DNA binding"/>
    <property type="evidence" value="ECO:0007669"/>
    <property type="project" value="TreeGrafter"/>
</dbReference>
<dbReference type="InterPro" id="IPR052709">
    <property type="entry name" value="Transposase-MT_Hybrid"/>
</dbReference>
<reference evidence="2" key="1">
    <citation type="journal article" date="2018" name="Genome Res.">
        <title>The genomic architecture and molecular evolution of ant odorant receptors.</title>
        <authorList>
            <person name="McKenzie S.K."/>
            <person name="Kronauer D.J.C."/>
        </authorList>
    </citation>
    <scope>NUCLEOTIDE SEQUENCE [LARGE SCALE GENOMIC DNA]</scope>
    <source>
        <strain evidence="2">Clonal line C1</strain>
    </source>
</reference>
<dbReference type="Pfam" id="PF08279">
    <property type="entry name" value="HTH_11"/>
    <property type="match status" value="1"/>
</dbReference>
<dbReference type="GO" id="GO:0000014">
    <property type="term" value="F:single-stranded DNA endodeoxyribonuclease activity"/>
    <property type="evidence" value="ECO:0007669"/>
    <property type="project" value="TreeGrafter"/>
</dbReference>
<dbReference type="GO" id="GO:0035861">
    <property type="term" value="C:site of double-strand break"/>
    <property type="evidence" value="ECO:0007669"/>
    <property type="project" value="TreeGrafter"/>
</dbReference>
<dbReference type="GO" id="GO:0000793">
    <property type="term" value="C:condensed chromosome"/>
    <property type="evidence" value="ECO:0007669"/>
    <property type="project" value="TreeGrafter"/>
</dbReference>
<dbReference type="OrthoDB" id="616263at2759"/>
<dbReference type="GO" id="GO:0006357">
    <property type="term" value="P:regulation of transcription by RNA polymerase II"/>
    <property type="evidence" value="ECO:0007669"/>
    <property type="project" value="UniProtKB-ARBA"/>
</dbReference>
<dbReference type="Gene3D" id="1.10.10.10">
    <property type="entry name" value="Winged helix-like DNA-binding domain superfamily/Winged helix DNA-binding domain"/>
    <property type="match status" value="2"/>
</dbReference>